<organism evidence="2">
    <name type="scientific">Prymnesium polylepis</name>
    <dbReference type="NCBI Taxonomy" id="72548"/>
    <lineage>
        <taxon>Eukaryota</taxon>
        <taxon>Haptista</taxon>
        <taxon>Haptophyta</taxon>
        <taxon>Prymnesiophyceae</taxon>
        <taxon>Prymnesiales</taxon>
        <taxon>Prymnesiaceae</taxon>
        <taxon>Prymnesium</taxon>
    </lineage>
</organism>
<protein>
    <submittedName>
        <fullName evidence="2">Uncharacterized protein</fullName>
    </submittedName>
</protein>
<dbReference type="InterPro" id="IPR011990">
    <property type="entry name" value="TPR-like_helical_dom_sf"/>
</dbReference>
<dbReference type="SUPFAM" id="SSF48452">
    <property type="entry name" value="TPR-like"/>
    <property type="match status" value="1"/>
</dbReference>
<proteinExistence type="predicted"/>
<feature type="region of interest" description="Disordered" evidence="1">
    <location>
        <begin position="598"/>
        <end position="690"/>
    </location>
</feature>
<dbReference type="Gene3D" id="1.25.40.10">
    <property type="entry name" value="Tetratricopeptide repeat domain"/>
    <property type="match status" value="2"/>
</dbReference>
<feature type="compositionally biased region" description="Low complexity" evidence="1">
    <location>
        <begin position="612"/>
        <end position="626"/>
    </location>
</feature>
<sequence length="862" mass="94192">MAVQNNPLRHAEFESLNGNVNIDFITNKVAADRSFCETWSEEEDEEYVGTATVFVCCGREALLSSVVEGLQLFLKGSQRDSEDSTYFWLRDFSTRMRTSGEDERAHMPRVIETIGQTVWLLEGWDSKVSKLPALDDPWCVWAVYHTFAMLQPSFSATMDRKGKATFDKLISCQPGHVRGLKNAQTAVGEIRFGDALGRLGDEEREMIEADLRGSDASIHAKVERTVAHGLLRWLAEVAQTMRENDSDARGSLAMLNQLADLQMTNGDYKIAAELLTEEKAIRNDGDSERHKVLLKLAHAHLLQETPNVREAQRSMEEARSVNGRQLTESDKQFIDMLLLEGAVHEANGEMQNAFNKFGKAKELLRSNDVDDHDAELEAMRRQAFALAKAGAPSDAKDALEAAKKEHISTLGQGHEHTLAVQEALAGVLMASGIKRDLTDAVGLLRDAQKARQALHGEKHVKTLEVTEQLGELLAKQGQHAEATEHLRAAYRARKAAYGPSDVSTINSATKLATALQGSAAASGNILGALLEDSPRDSMPDSSKGRKEFDALVEDIEDGKEDVLRQCLASSEGPTAKRAAALNLARLLRVRGKRDDAARLEKEHKAPAPITLAGPAPGSPRPAAEPSLGSRRGSRQESRPGSSAGRQPTAAQGLLSRPGSSQAGRPGSRPGSSRPRGKGAADSDGAGDPKNLPIVIEMAHGYRPPDDKIIRRVDVVTQEAVGRFKKGAKLAIPGMQAFVIQHTLADDRIIGFKTTLVFDDFKACESFWEPLFVETDWEDKLEEDTQQTNAVVHATEATLRQTPTMKDFVGADADFQNRLPFEAGRMGSSRWAEFEGEFCGPLDAPPAARVQSFSNESDVLDVT</sequence>
<evidence type="ECO:0000256" key="1">
    <source>
        <dbReference type="SAM" id="MobiDB-lite"/>
    </source>
</evidence>
<feature type="compositionally biased region" description="Polar residues" evidence="1">
    <location>
        <begin position="638"/>
        <end position="649"/>
    </location>
</feature>
<evidence type="ECO:0000313" key="2">
    <source>
        <dbReference type="EMBL" id="CAE2294555.1"/>
    </source>
</evidence>
<reference evidence="2" key="1">
    <citation type="submission" date="2021-01" db="EMBL/GenBank/DDBJ databases">
        <authorList>
            <person name="Corre E."/>
            <person name="Pelletier E."/>
            <person name="Niang G."/>
            <person name="Scheremetjew M."/>
            <person name="Finn R."/>
            <person name="Kale V."/>
            <person name="Holt S."/>
            <person name="Cochrane G."/>
            <person name="Meng A."/>
            <person name="Brown T."/>
            <person name="Cohen L."/>
        </authorList>
    </citation>
    <scope>NUCLEOTIDE SEQUENCE</scope>
    <source>
        <strain evidence="2">UIO037</strain>
    </source>
</reference>
<accession>A0A7S4KGU3</accession>
<gene>
    <name evidence="2" type="ORF">CPOL0286_LOCUS19278</name>
</gene>
<feature type="compositionally biased region" description="Low complexity" evidence="1">
    <location>
        <begin position="655"/>
        <end position="687"/>
    </location>
</feature>
<dbReference type="EMBL" id="HBKO01041921">
    <property type="protein sequence ID" value="CAE2294555.1"/>
    <property type="molecule type" value="Transcribed_RNA"/>
</dbReference>
<dbReference type="AlphaFoldDB" id="A0A7S4KGU3"/>
<name>A0A7S4KGU3_9EUKA</name>